<protein>
    <submittedName>
        <fullName evidence="1">NAD(P)-binding Rossmann-fold superfamily protein</fullName>
    </submittedName>
</protein>
<dbReference type="InterPro" id="IPR002347">
    <property type="entry name" value="SDR_fam"/>
</dbReference>
<organism evidence="1">
    <name type="scientific">Zea mays</name>
    <name type="common">Maize</name>
    <dbReference type="NCBI Taxonomy" id="4577"/>
    <lineage>
        <taxon>Eukaryota</taxon>
        <taxon>Viridiplantae</taxon>
        <taxon>Streptophyta</taxon>
        <taxon>Embryophyta</taxon>
        <taxon>Tracheophyta</taxon>
        <taxon>Spermatophyta</taxon>
        <taxon>Magnoliopsida</taxon>
        <taxon>Liliopsida</taxon>
        <taxon>Poales</taxon>
        <taxon>Poaceae</taxon>
        <taxon>PACMAD clade</taxon>
        <taxon>Panicoideae</taxon>
        <taxon>Andropogonodae</taxon>
        <taxon>Andropogoneae</taxon>
        <taxon>Tripsacinae</taxon>
        <taxon>Zea</taxon>
    </lineage>
</organism>
<proteinExistence type="predicted"/>
<dbReference type="AlphaFoldDB" id="A0A1D6EGJ5"/>
<name>A0A1D6EGJ5_MAIZE</name>
<dbReference type="EMBL" id="CM007648">
    <property type="protein sequence ID" value="ONM19290.1"/>
    <property type="molecule type" value="Genomic_DNA"/>
</dbReference>
<accession>A0A1D6EGJ5</accession>
<dbReference type="PANTHER" id="PTHR45274:SF2">
    <property type="entry name" value="NAD(P)-BINDING ROSSMANN-FOLD SUPERFAMILY PROTEIN"/>
    <property type="match status" value="1"/>
</dbReference>
<evidence type="ECO:0000313" key="1">
    <source>
        <dbReference type="EMBL" id="ONM19290.1"/>
    </source>
</evidence>
<sequence>MHQFLIKLQKRRALEESEEGLKATLNVNVFGTITLTRLLAPYMLDREMGHFVVVCINFQQELLVITVSFCLLVWLTHIQMSSAAGKVPAPGQAIYSASKHALNGYFASLRSEVPEIHILAHILIVICISMLSYSLML</sequence>
<dbReference type="InterPro" id="IPR020904">
    <property type="entry name" value="Sc_DH/Rdtase_CS"/>
</dbReference>
<dbReference type="InterPro" id="IPR036291">
    <property type="entry name" value="NAD(P)-bd_dom_sf"/>
</dbReference>
<reference evidence="1" key="1">
    <citation type="submission" date="2015-12" db="EMBL/GenBank/DDBJ databases">
        <title>Update maize B73 reference genome by single molecule sequencing technologies.</title>
        <authorList>
            <consortium name="Maize Genome Sequencing Project"/>
            <person name="Ware D."/>
        </authorList>
    </citation>
    <scope>NUCLEOTIDE SEQUENCE [LARGE SCALE GENOMIC DNA]</scope>
    <source>
        <tissue evidence="1">Seedling</tissue>
    </source>
</reference>
<dbReference type="Pfam" id="PF00106">
    <property type="entry name" value="adh_short"/>
    <property type="match status" value="1"/>
</dbReference>
<dbReference type="SUPFAM" id="SSF51735">
    <property type="entry name" value="NAD(P)-binding Rossmann-fold domains"/>
    <property type="match status" value="1"/>
</dbReference>
<gene>
    <name evidence="1" type="ORF">ZEAMMB73_Zm00001d004616</name>
</gene>
<dbReference type="PANTHER" id="PTHR45274">
    <property type="entry name" value="NAD(P)-BINDING ROSSMANN-FOLD SUPERFAMILY PROTEIN"/>
    <property type="match status" value="1"/>
</dbReference>
<dbReference type="PROSITE" id="PS00061">
    <property type="entry name" value="ADH_SHORT"/>
    <property type="match status" value="1"/>
</dbReference>
<dbReference type="Gene3D" id="3.40.50.720">
    <property type="entry name" value="NAD(P)-binding Rossmann-like Domain"/>
    <property type="match status" value="1"/>
</dbReference>